<feature type="domain" description="Response regulatory" evidence="8">
    <location>
        <begin position="347"/>
        <end position="464"/>
    </location>
</feature>
<dbReference type="GO" id="GO:0000155">
    <property type="term" value="F:phosphorelay sensor kinase activity"/>
    <property type="evidence" value="ECO:0007669"/>
    <property type="project" value="InterPro"/>
</dbReference>
<feature type="modified residue" description="4-aspartylphosphate" evidence="6">
    <location>
        <position position="397"/>
    </location>
</feature>
<dbReference type="CDD" id="cd00082">
    <property type="entry name" value="HisKA"/>
    <property type="match status" value="1"/>
</dbReference>
<dbReference type="InterPro" id="IPR003661">
    <property type="entry name" value="HisK_dim/P_dom"/>
</dbReference>
<evidence type="ECO:0000256" key="2">
    <source>
        <dbReference type="ARBA" id="ARBA00012438"/>
    </source>
</evidence>
<sequence>MCQGMHFTQFLSEEAMQWAPETIMDTAAKGESWTGLLQLQRQDGEKLISTANIGSIAGPDGRLQYLFNIMSDYTSELLRQQQLFAAKEEADRANQAKSSFLSSMSHELRTPMNAILGFAQMLEYDDALDADQQDNVHEIIKAGNHLLVLINEVLDLSKIESGHLELSLEPVEVYPLMDECLSLIKPLAQKHQIHVKHCGLEAWWVRADRTRFKQVLLNLLSNAVKYNREGGEVSVTIQPEGLERLRVLISDTGKGIAPERLGELFDPFNRLDAEGSTVEGTGIGLTITRQIMEMMGGRVDVKSELGVGSTFWLELPLESRGDEAGSAGLLNTTESENRFIPAEQQHLVLYIEDNPANLKLIASLMGRLPHIHLLTAHLPELGLELARVRKPALILLDINMPSMDGYQVLKILKQDAELKEIPVLAVTANAMPRDIERGKQAGFADYITKPIHVNTFLDSVDHWLGQKSNSET</sequence>
<dbReference type="InterPro" id="IPR005467">
    <property type="entry name" value="His_kinase_dom"/>
</dbReference>
<dbReference type="InterPro" id="IPR036890">
    <property type="entry name" value="HATPase_C_sf"/>
</dbReference>
<feature type="domain" description="Histidine kinase" evidence="7">
    <location>
        <begin position="103"/>
        <end position="319"/>
    </location>
</feature>
<dbReference type="Pfam" id="PF02518">
    <property type="entry name" value="HATPase_c"/>
    <property type="match status" value="1"/>
</dbReference>
<dbReference type="Pfam" id="PF00072">
    <property type="entry name" value="Response_reg"/>
    <property type="match status" value="1"/>
</dbReference>
<dbReference type="STRING" id="267850.ADINL_2143"/>
<name>A0A063XZZ0_9GAMM</name>
<comment type="catalytic activity">
    <reaction evidence="1">
        <text>ATP + protein L-histidine = ADP + protein N-phospho-L-histidine.</text>
        <dbReference type="EC" id="2.7.13.3"/>
    </reaction>
</comment>
<dbReference type="GO" id="GO:0005886">
    <property type="term" value="C:plasma membrane"/>
    <property type="evidence" value="ECO:0007669"/>
    <property type="project" value="UniProtKB-ARBA"/>
</dbReference>
<reference evidence="9 10" key="1">
    <citation type="journal article" date="2005" name="Int. J. Syst. Evol. Microbiol.">
        <title>Nitrincola lacisaponensis gen. nov., sp. nov., a novel alkaliphilic bacterium isolated from an alkaline, saline lake.</title>
        <authorList>
            <person name="Dimitriu P.A."/>
            <person name="Shukla S.K."/>
            <person name="Conradt J."/>
            <person name="Marquez M.C."/>
            <person name="Ventosa A."/>
            <person name="Maglia A."/>
            <person name="Peyton B.M."/>
            <person name="Pinkart H.C."/>
            <person name="Mormile M.R."/>
        </authorList>
    </citation>
    <scope>NUCLEOTIDE SEQUENCE [LARGE SCALE GENOMIC DNA]</scope>
    <source>
        <strain evidence="9 10">4CA</strain>
    </source>
</reference>
<evidence type="ECO:0000313" key="9">
    <source>
        <dbReference type="EMBL" id="KDE39014.1"/>
    </source>
</evidence>
<dbReference type="Gene3D" id="3.40.50.2300">
    <property type="match status" value="1"/>
</dbReference>
<dbReference type="SUPFAM" id="SSF47384">
    <property type="entry name" value="Homodimeric domain of signal transducing histidine kinase"/>
    <property type="match status" value="1"/>
</dbReference>
<evidence type="ECO:0000256" key="1">
    <source>
        <dbReference type="ARBA" id="ARBA00000085"/>
    </source>
</evidence>
<dbReference type="PANTHER" id="PTHR43047:SF72">
    <property type="entry name" value="OSMOSENSING HISTIDINE PROTEIN KINASE SLN1"/>
    <property type="match status" value="1"/>
</dbReference>
<dbReference type="EC" id="2.7.13.3" evidence="2"/>
<keyword evidence="10" id="KW-1185">Reference proteome</keyword>
<evidence type="ECO:0000256" key="4">
    <source>
        <dbReference type="ARBA" id="ARBA00022679"/>
    </source>
</evidence>
<dbReference type="SMART" id="SM00448">
    <property type="entry name" value="REC"/>
    <property type="match status" value="1"/>
</dbReference>
<dbReference type="GO" id="GO:0009927">
    <property type="term" value="F:histidine phosphotransfer kinase activity"/>
    <property type="evidence" value="ECO:0007669"/>
    <property type="project" value="TreeGrafter"/>
</dbReference>
<dbReference type="SUPFAM" id="SSF55874">
    <property type="entry name" value="ATPase domain of HSP90 chaperone/DNA topoisomerase II/histidine kinase"/>
    <property type="match status" value="1"/>
</dbReference>
<gene>
    <name evidence="9" type="ORF">ADINL_2143</name>
</gene>
<dbReference type="InterPro" id="IPR011006">
    <property type="entry name" value="CheY-like_superfamily"/>
</dbReference>
<dbReference type="AlphaFoldDB" id="A0A063XZZ0"/>
<dbReference type="SUPFAM" id="SSF52172">
    <property type="entry name" value="CheY-like"/>
    <property type="match status" value="1"/>
</dbReference>
<protein>
    <recommendedName>
        <fullName evidence="2">histidine kinase</fullName>
        <ecNumber evidence="2">2.7.13.3</ecNumber>
    </recommendedName>
</protein>
<dbReference type="Gene3D" id="3.30.565.10">
    <property type="entry name" value="Histidine kinase-like ATPase, C-terminal domain"/>
    <property type="match status" value="1"/>
</dbReference>
<dbReference type="Gene3D" id="3.30.450.20">
    <property type="entry name" value="PAS domain"/>
    <property type="match status" value="1"/>
</dbReference>
<dbReference type="PRINTS" id="PR00344">
    <property type="entry name" value="BCTRLSENSOR"/>
</dbReference>
<comment type="caution">
    <text evidence="9">The sequence shown here is derived from an EMBL/GenBank/DDBJ whole genome shotgun (WGS) entry which is preliminary data.</text>
</comment>
<dbReference type="PATRIC" id="fig|267850.7.peg.2111"/>
<dbReference type="PANTHER" id="PTHR43047">
    <property type="entry name" value="TWO-COMPONENT HISTIDINE PROTEIN KINASE"/>
    <property type="match status" value="1"/>
</dbReference>
<evidence type="ECO:0000256" key="6">
    <source>
        <dbReference type="PROSITE-ProRule" id="PRU00169"/>
    </source>
</evidence>
<evidence type="ECO:0000256" key="3">
    <source>
        <dbReference type="ARBA" id="ARBA00022553"/>
    </source>
</evidence>
<dbReference type="InterPro" id="IPR036097">
    <property type="entry name" value="HisK_dim/P_sf"/>
</dbReference>
<dbReference type="InterPro" id="IPR001789">
    <property type="entry name" value="Sig_transdc_resp-reg_receiver"/>
</dbReference>
<evidence type="ECO:0000259" key="8">
    <source>
        <dbReference type="PROSITE" id="PS50110"/>
    </source>
</evidence>
<dbReference type="EMBL" id="JMSZ01000032">
    <property type="protein sequence ID" value="KDE39014.1"/>
    <property type="molecule type" value="Genomic_DNA"/>
</dbReference>
<accession>A0A063XZZ0</accession>
<dbReference type="Proteomes" id="UP000027318">
    <property type="component" value="Unassembled WGS sequence"/>
</dbReference>
<evidence type="ECO:0000256" key="5">
    <source>
        <dbReference type="ARBA" id="ARBA00022777"/>
    </source>
</evidence>
<dbReference type="InterPro" id="IPR035965">
    <property type="entry name" value="PAS-like_dom_sf"/>
</dbReference>
<evidence type="ECO:0000313" key="10">
    <source>
        <dbReference type="Proteomes" id="UP000027318"/>
    </source>
</evidence>
<dbReference type="Gene3D" id="1.10.287.130">
    <property type="match status" value="1"/>
</dbReference>
<proteinExistence type="predicted"/>
<evidence type="ECO:0000259" key="7">
    <source>
        <dbReference type="PROSITE" id="PS50109"/>
    </source>
</evidence>
<keyword evidence="5" id="KW-0418">Kinase</keyword>
<dbReference type="SMART" id="SM00388">
    <property type="entry name" value="HisKA"/>
    <property type="match status" value="1"/>
</dbReference>
<dbReference type="SUPFAM" id="SSF55785">
    <property type="entry name" value="PYP-like sensor domain (PAS domain)"/>
    <property type="match status" value="1"/>
</dbReference>
<dbReference type="PROSITE" id="PS50109">
    <property type="entry name" value="HIS_KIN"/>
    <property type="match status" value="1"/>
</dbReference>
<keyword evidence="3 6" id="KW-0597">Phosphoprotein</keyword>
<dbReference type="FunFam" id="3.30.565.10:FF:000006">
    <property type="entry name" value="Sensor histidine kinase WalK"/>
    <property type="match status" value="1"/>
</dbReference>
<dbReference type="Pfam" id="PF00512">
    <property type="entry name" value="HisKA"/>
    <property type="match status" value="1"/>
</dbReference>
<dbReference type="CDD" id="cd16922">
    <property type="entry name" value="HATPase_EvgS-ArcB-TorS-like"/>
    <property type="match status" value="1"/>
</dbReference>
<dbReference type="InterPro" id="IPR004358">
    <property type="entry name" value="Sig_transdc_His_kin-like_C"/>
</dbReference>
<dbReference type="SMART" id="SM00387">
    <property type="entry name" value="HATPase_c"/>
    <property type="match status" value="1"/>
</dbReference>
<organism evidence="9 10">
    <name type="scientific">Nitrincola lacisaponensis</name>
    <dbReference type="NCBI Taxonomy" id="267850"/>
    <lineage>
        <taxon>Bacteria</taxon>
        <taxon>Pseudomonadati</taxon>
        <taxon>Pseudomonadota</taxon>
        <taxon>Gammaproteobacteria</taxon>
        <taxon>Oceanospirillales</taxon>
        <taxon>Oceanospirillaceae</taxon>
        <taxon>Nitrincola</taxon>
    </lineage>
</organism>
<dbReference type="PROSITE" id="PS50110">
    <property type="entry name" value="RESPONSE_REGULATORY"/>
    <property type="match status" value="1"/>
</dbReference>
<dbReference type="InterPro" id="IPR003594">
    <property type="entry name" value="HATPase_dom"/>
</dbReference>
<keyword evidence="4" id="KW-0808">Transferase</keyword>